<dbReference type="OrthoDB" id="3205788at2759"/>
<dbReference type="InParanoid" id="A0A1B7MI92"/>
<dbReference type="Proteomes" id="UP000092154">
    <property type="component" value="Unassembled WGS sequence"/>
</dbReference>
<protein>
    <submittedName>
        <fullName evidence="2">Uncharacterized protein</fullName>
    </submittedName>
</protein>
<dbReference type="EMBL" id="KV449049">
    <property type="protein sequence ID" value="OAX32314.1"/>
    <property type="molecule type" value="Genomic_DNA"/>
</dbReference>
<feature type="compositionally biased region" description="Basic residues" evidence="1">
    <location>
        <begin position="67"/>
        <end position="79"/>
    </location>
</feature>
<keyword evidence="3" id="KW-1185">Reference proteome</keyword>
<organism evidence="2 3">
    <name type="scientific">Rhizopogon vinicolor AM-OR11-026</name>
    <dbReference type="NCBI Taxonomy" id="1314800"/>
    <lineage>
        <taxon>Eukaryota</taxon>
        <taxon>Fungi</taxon>
        <taxon>Dikarya</taxon>
        <taxon>Basidiomycota</taxon>
        <taxon>Agaricomycotina</taxon>
        <taxon>Agaricomycetes</taxon>
        <taxon>Agaricomycetidae</taxon>
        <taxon>Boletales</taxon>
        <taxon>Suillineae</taxon>
        <taxon>Rhizopogonaceae</taxon>
        <taxon>Rhizopogon</taxon>
    </lineage>
</organism>
<evidence type="ECO:0000313" key="2">
    <source>
        <dbReference type="EMBL" id="OAX32314.1"/>
    </source>
</evidence>
<evidence type="ECO:0000313" key="3">
    <source>
        <dbReference type="Proteomes" id="UP000092154"/>
    </source>
</evidence>
<accession>A0A1B7MI92</accession>
<name>A0A1B7MI92_9AGAM</name>
<gene>
    <name evidence="2" type="ORF">K503DRAFT_776795</name>
</gene>
<reference evidence="2 3" key="1">
    <citation type="submission" date="2016-06" db="EMBL/GenBank/DDBJ databases">
        <title>Comparative genomics of the ectomycorrhizal sister species Rhizopogon vinicolor and Rhizopogon vesiculosus (Basidiomycota: Boletales) reveals a divergence of the mating type B locus.</title>
        <authorList>
            <consortium name="DOE Joint Genome Institute"/>
            <person name="Mujic A.B."/>
            <person name="Kuo A."/>
            <person name="Tritt A."/>
            <person name="Lipzen A."/>
            <person name="Chen C."/>
            <person name="Johnson J."/>
            <person name="Sharma A."/>
            <person name="Barry K."/>
            <person name="Grigoriev I.V."/>
            <person name="Spatafora J.W."/>
        </authorList>
    </citation>
    <scope>NUCLEOTIDE SEQUENCE [LARGE SCALE GENOMIC DNA]</scope>
    <source>
        <strain evidence="2 3">AM-OR11-026</strain>
    </source>
</reference>
<proteinExistence type="predicted"/>
<dbReference type="AlphaFoldDB" id="A0A1B7MI92"/>
<feature type="non-terminal residue" evidence="2">
    <location>
        <position position="79"/>
    </location>
</feature>
<evidence type="ECO:0000256" key="1">
    <source>
        <dbReference type="SAM" id="MobiDB-lite"/>
    </source>
</evidence>
<sequence length="79" mass="8931">MWYGQGQIPLNLELRRGSASVDNANESPLNEATPVDVTQNKLFENPFITTSESCDESDASWMTVERRRQKARKASKNKS</sequence>
<feature type="region of interest" description="Disordered" evidence="1">
    <location>
        <begin position="54"/>
        <end position="79"/>
    </location>
</feature>